<dbReference type="PANTHER" id="PTHR30023">
    <property type="entry name" value="D-ALANYL-D-ALANINE CARBOXYPEPTIDASE"/>
    <property type="match status" value="1"/>
</dbReference>
<name>A0A1J5R5Y9_9ZZZZ</name>
<comment type="similarity">
    <text evidence="1">Belongs to the peptidase S13 family.</text>
</comment>
<evidence type="ECO:0000256" key="1">
    <source>
        <dbReference type="ARBA" id="ARBA00006096"/>
    </source>
</evidence>
<dbReference type="PANTHER" id="PTHR30023:SF0">
    <property type="entry name" value="PENICILLIN-SENSITIVE CARBOXYPEPTIDASE A"/>
    <property type="match status" value="1"/>
</dbReference>
<dbReference type="GO" id="GO:0000270">
    <property type="term" value="P:peptidoglycan metabolic process"/>
    <property type="evidence" value="ECO:0007669"/>
    <property type="project" value="TreeGrafter"/>
</dbReference>
<comment type="caution">
    <text evidence="3">The sequence shown here is derived from an EMBL/GenBank/DDBJ whole genome shotgun (WGS) entry which is preliminary data.</text>
</comment>
<gene>
    <name evidence="3" type="primary">dacB_2</name>
    <name evidence="3" type="ORF">GALL_266900</name>
</gene>
<dbReference type="SUPFAM" id="SSF56601">
    <property type="entry name" value="beta-lactamase/transpeptidase-like"/>
    <property type="match status" value="1"/>
</dbReference>
<dbReference type="EC" id="3.4.16.4" evidence="3"/>
<organism evidence="3">
    <name type="scientific">mine drainage metagenome</name>
    <dbReference type="NCBI Taxonomy" id="410659"/>
    <lineage>
        <taxon>unclassified sequences</taxon>
        <taxon>metagenomes</taxon>
        <taxon>ecological metagenomes</taxon>
    </lineage>
</organism>
<dbReference type="EMBL" id="MLJW01000260">
    <property type="protein sequence ID" value="OIQ91416.1"/>
    <property type="molecule type" value="Genomic_DNA"/>
</dbReference>
<keyword evidence="2 3" id="KW-0378">Hydrolase</keyword>
<accession>A0A1J5R5Y9</accession>
<dbReference type="Gene3D" id="3.40.710.10">
    <property type="entry name" value="DD-peptidase/beta-lactamase superfamily"/>
    <property type="match status" value="1"/>
</dbReference>
<dbReference type="EC" id="3.4.21.-" evidence="3"/>
<evidence type="ECO:0000313" key="3">
    <source>
        <dbReference type="EMBL" id="OIQ91416.1"/>
    </source>
</evidence>
<dbReference type="GO" id="GO:0009002">
    <property type="term" value="F:serine-type D-Ala-D-Ala carboxypeptidase activity"/>
    <property type="evidence" value="ECO:0007669"/>
    <property type="project" value="UniProtKB-EC"/>
</dbReference>
<reference evidence="3" key="1">
    <citation type="submission" date="2016-10" db="EMBL/GenBank/DDBJ databases">
        <title>Sequence of Gallionella enrichment culture.</title>
        <authorList>
            <person name="Poehlein A."/>
            <person name="Muehling M."/>
            <person name="Daniel R."/>
        </authorList>
    </citation>
    <scope>NUCLEOTIDE SEQUENCE</scope>
</reference>
<dbReference type="Gene3D" id="3.50.80.20">
    <property type="entry name" value="D-Ala-D-Ala carboxypeptidase C, peptidase S13"/>
    <property type="match status" value="1"/>
</dbReference>
<dbReference type="NCBIfam" id="TIGR00666">
    <property type="entry name" value="PBP4"/>
    <property type="match status" value="1"/>
</dbReference>
<dbReference type="GO" id="GO:0006508">
    <property type="term" value="P:proteolysis"/>
    <property type="evidence" value="ECO:0007669"/>
    <property type="project" value="InterPro"/>
</dbReference>
<sequence>MIYRFCHCLLALLLASALFLPPVHARAQYRQRLPMPVARALRAAGIPSAAVAVLVRPADSQRPGLSVNADRALDPASVMKLVTTYAALGLLGPAYTWKTEAWIAGRLDHGVLDGDLYLKGGGDPILSYQRFWLLLARLRAMGLTRINGDLVQDRSLFDAGRAVPIDDQPLRPYNVVPDPLLLDFDALRLELVPDPAQDSLAVLPEPLPDGLTIDNLIKPVGGACGDWKGGLRPVLSEIGGQERLSLSGNFPRSCGEQTWRLAGLPHRQYLDGVFRSLWRQLGGSIGGGSRQGIVPSDARLMVSLASPPLAVVIRDINKFSNNVMARQLFLSLGAATGHRPADEADAAAAVRAWLKSRHLDFPELVLDNGSGLSRRARISAESLARLLASAWRDPLMPEFVSSLPLAAEDGTMEKRLRHEAVAGQAHIKTGTLDGVKAIAGYVRDRAGRWQIVVFLVNHPQAARAAAAQDALLQWVYERGG</sequence>
<dbReference type="InterPro" id="IPR012338">
    <property type="entry name" value="Beta-lactam/transpept-like"/>
</dbReference>
<keyword evidence="3" id="KW-0645">Protease</keyword>
<keyword evidence="3" id="KW-0121">Carboxypeptidase</keyword>
<evidence type="ECO:0000256" key="2">
    <source>
        <dbReference type="ARBA" id="ARBA00022801"/>
    </source>
</evidence>
<protein>
    <submittedName>
        <fullName evidence="3">D-alanyl-D-alanine carboxypeptidase DacB</fullName>
        <ecNumber evidence="3">3.4.16.4</ecNumber>
        <ecNumber evidence="3">3.4.21.-</ecNumber>
    </submittedName>
</protein>
<proteinExistence type="inferred from homology"/>
<dbReference type="PRINTS" id="PR00922">
    <property type="entry name" value="DADACBPTASE3"/>
</dbReference>
<dbReference type="Pfam" id="PF02113">
    <property type="entry name" value="Peptidase_S13"/>
    <property type="match status" value="1"/>
</dbReference>
<dbReference type="InterPro" id="IPR000667">
    <property type="entry name" value="Peptidase_S13"/>
</dbReference>
<dbReference type="AlphaFoldDB" id="A0A1J5R5Y9"/>